<keyword evidence="6" id="KW-0560">Oxidoreductase</keyword>
<dbReference type="GO" id="GO:0051213">
    <property type="term" value="F:dioxygenase activity"/>
    <property type="evidence" value="ECO:0007669"/>
    <property type="project" value="UniProtKB-KW"/>
</dbReference>
<protein>
    <submittedName>
        <fullName evidence="6">Ferredoxin subunit of nitrite reductase or a ring-hydroxylating dioxygenase</fullName>
    </submittedName>
</protein>
<reference evidence="7" key="1">
    <citation type="submission" date="2016-10" db="EMBL/GenBank/DDBJ databases">
        <authorList>
            <person name="Varghese N."/>
            <person name="Submissions S."/>
        </authorList>
    </citation>
    <scope>NUCLEOTIDE SEQUENCE [LARGE SCALE GENOMIC DNA]</scope>
    <source>
        <strain evidence="7">CGMCC 1.8704</strain>
    </source>
</reference>
<proteinExistence type="predicted"/>
<dbReference type="RefSeq" id="WP_091165913.1">
    <property type="nucleotide sequence ID" value="NZ_CBCSFM010000001.1"/>
</dbReference>
<evidence type="ECO:0000256" key="4">
    <source>
        <dbReference type="ARBA" id="ARBA00023014"/>
    </source>
</evidence>
<dbReference type="GO" id="GO:0051537">
    <property type="term" value="F:2 iron, 2 sulfur cluster binding"/>
    <property type="evidence" value="ECO:0007669"/>
    <property type="project" value="UniProtKB-KW"/>
</dbReference>
<dbReference type="PROSITE" id="PS51296">
    <property type="entry name" value="RIESKE"/>
    <property type="match status" value="1"/>
</dbReference>
<keyword evidence="1" id="KW-0001">2Fe-2S</keyword>
<keyword evidence="6" id="KW-0223">Dioxygenase</keyword>
<evidence type="ECO:0000313" key="7">
    <source>
        <dbReference type="Proteomes" id="UP000198657"/>
    </source>
</evidence>
<evidence type="ECO:0000256" key="3">
    <source>
        <dbReference type="ARBA" id="ARBA00023004"/>
    </source>
</evidence>
<dbReference type="SUPFAM" id="SSF50022">
    <property type="entry name" value="ISP domain"/>
    <property type="match status" value="1"/>
</dbReference>
<sequence length="137" mass="15079">MKKHTILFLIIPLLFSCSDSDFNNTNPFVPNYSFTVDINMNLPEYSNLKFVSNAVYVPGIGARGIIVFNTGSGYNAFDAACPNQAISSCSTMTINGINAVCGCDSKEYNLFTGQGTLQYPMKQYRVQVNGTSLRVYN</sequence>
<evidence type="ECO:0000256" key="2">
    <source>
        <dbReference type="ARBA" id="ARBA00022723"/>
    </source>
</evidence>
<dbReference type="STRING" id="604089.SAMN04487942_0728"/>
<dbReference type="InterPro" id="IPR017941">
    <property type="entry name" value="Rieske_2Fe-2S"/>
</dbReference>
<gene>
    <name evidence="6" type="ORF">SAMN04487942_0728</name>
</gene>
<dbReference type="AlphaFoldDB" id="A0A1H8IVC4"/>
<name>A0A1H8IVC4_9FLAO</name>
<dbReference type="EMBL" id="FODN01000001">
    <property type="protein sequence ID" value="SEN72391.1"/>
    <property type="molecule type" value="Genomic_DNA"/>
</dbReference>
<dbReference type="Gene3D" id="2.102.10.10">
    <property type="entry name" value="Rieske [2Fe-2S] iron-sulphur domain"/>
    <property type="match status" value="1"/>
</dbReference>
<dbReference type="GO" id="GO:0046872">
    <property type="term" value="F:metal ion binding"/>
    <property type="evidence" value="ECO:0007669"/>
    <property type="project" value="UniProtKB-KW"/>
</dbReference>
<accession>A0A1H8IVC4</accession>
<dbReference type="OrthoDB" id="1201186at2"/>
<dbReference type="Proteomes" id="UP000198657">
    <property type="component" value="Unassembled WGS sequence"/>
</dbReference>
<evidence type="ECO:0000259" key="5">
    <source>
        <dbReference type="PROSITE" id="PS51296"/>
    </source>
</evidence>
<evidence type="ECO:0000256" key="1">
    <source>
        <dbReference type="ARBA" id="ARBA00022714"/>
    </source>
</evidence>
<evidence type="ECO:0000313" key="6">
    <source>
        <dbReference type="EMBL" id="SEN72391.1"/>
    </source>
</evidence>
<keyword evidence="4" id="KW-0411">Iron-sulfur</keyword>
<organism evidence="6 7">
    <name type="scientific">Flavobacterium sinopsychrotolerans</name>
    <dbReference type="NCBI Taxonomy" id="604089"/>
    <lineage>
        <taxon>Bacteria</taxon>
        <taxon>Pseudomonadati</taxon>
        <taxon>Bacteroidota</taxon>
        <taxon>Flavobacteriia</taxon>
        <taxon>Flavobacteriales</taxon>
        <taxon>Flavobacteriaceae</taxon>
        <taxon>Flavobacterium</taxon>
    </lineage>
</organism>
<dbReference type="InterPro" id="IPR036922">
    <property type="entry name" value="Rieske_2Fe-2S_sf"/>
</dbReference>
<feature type="domain" description="Rieske" evidence="5">
    <location>
        <begin position="48"/>
        <end position="135"/>
    </location>
</feature>
<keyword evidence="3" id="KW-0408">Iron</keyword>
<dbReference type="PROSITE" id="PS51257">
    <property type="entry name" value="PROKAR_LIPOPROTEIN"/>
    <property type="match status" value="1"/>
</dbReference>
<keyword evidence="2" id="KW-0479">Metal-binding</keyword>
<keyword evidence="7" id="KW-1185">Reference proteome</keyword>